<dbReference type="Proteomes" id="UP000502248">
    <property type="component" value="Chromosome"/>
</dbReference>
<evidence type="ECO:0000259" key="1">
    <source>
        <dbReference type="Pfam" id="PF00264"/>
    </source>
</evidence>
<keyword evidence="3" id="KW-1185">Reference proteome</keyword>
<dbReference type="Gene3D" id="1.10.1280.10">
    <property type="entry name" value="Di-copper center containing domain from catechol oxidase"/>
    <property type="match status" value="1"/>
</dbReference>
<dbReference type="KEGG" id="cheb:HH215_28545"/>
<protein>
    <recommendedName>
        <fullName evidence="1">Tyrosinase copper-binding domain-containing protein</fullName>
    </recommendedName>
</protein>
<proteinExistence type="predicted"/>
<evidence type="ECO:0000313" key="2">
    <source>
        <dbReference type="EMBL" id="QJD86731.1"/>
    </source>
</evidence>
<dbReference type="Pfam" id="PF00264">
    <property type="entry name" value="Tyrosinase"/>
    <property type="match status" value="1"/>
</dbReference>
<sequence>MPQIPNFPQNLIEEHKQWHHARHNVDINNPPPGYGLEFLQFHRNFIARALAWYNQNGNDPSLVEPWPSVPEPIRQAPCYNKAAEARILFQPESFASADELGRFIESSNLHACIHQESARLYADQDINDFDVAPHETVFYNIHGMIDRWWRNWEGLGRFREEGGYWCGKFEGEDDEILLYSSLFGDWWLGKLQQNQGMDRKETRVEWSVIGDSREFGSMGDDRPFRVWDADGDGKLEVLFHHPARDCWIEGKVRNGRIMWQPVRLQLSGASSTALEPVLAKT</sequence>
<gene>
    <name evidence="2" type="ORF">HH215_28545</name>
</gene>
<accession>A0A7Z2VPE3</accession>
<organism evidence="2 3">
    <name type="scientific">Cohnella herbarum</name>
    <dbReference type="NCBI Taxonomy" id="2728023"/>
    <lineage>
        <taxon>Bacteria</taxon>
        <taxon>Bacillati</taxon>
        <taxon>Bacillota</taxon>
        <taxon>Bacilli</taxon>
        <taxon>Bacillales</taxon>
        <taxon>Paenibacillaceae</taxon>
        <taxon>Cohnella</taxon>
    </lineage>
</organism>
<dbReference type="RefSeq" id="WP_169282977.1">
    <property type="nucleotide sequence ID" value="NZ_CP051680.1"/>
</dbReference>
<dbReference type="GO" id="GO:0016491">
    <property type="term" value="F:oxidoreductase activity"/>
    <property type="evidence" value="ECO:0007669"/>
    <property type="project" value="InterPro"/>
</dbReference>
<dbReference type="SUPFAM" id="SSF48056">
    <property type="entry name" value="Di-copper centre-containing domain"/>
    <property type="match status" value="1"/>
</dbReference>
<reference evidence="2 3" key="1">
    <citation type="submission" date="2020-04" db="EMBL/GenBank/DDBJ databases">
        <title>Genome sequencing of novel species.</title>
        <authorList>
            <person name="Heo J."/>
            <person name="Kim S.-J."/>
            <person name="Kim J.-S."/>
            <person name="Hong S.-B."/>
            <person name="Kwon S.-W."/>
        </authorList>
    </citation>
    <scope>NUCLEOTIDE SEQUENCE [LARGE SCALE GENOMIC DNA]</scope>
    <source>
        <strain evidence="2 3">MFER-1</strain>
    </source>
</reference>
<evidence type="ECO:0000313" key="3">
    <source>
        <dbReference type="Proteomes" id="UP000502248"/>
    </source>
</evidence>
<dbReference type="InterPro" id="IPR008922">
    <property type="entry name" value="Di-copper_centre_dom_sf"/>
</dbReference>
<dbReference type="AlphaFoldDB" id="A0A7Z2VPE3"/>
<feature type="domain" description="Tyrosinase copper-binding" evidence="1">
    <location>
        <begin position="93"/>
        <end position="153"/>
    </location>
</feature>
<name>A0A7Z2VPE3_9BACL</name>
<dbReference type="InterPro" id="IPR002227">
    <property type="entry name" value="Tyrosinase_Cu-bd"/>
</dbReference>
<dbReference type="EMBL" id="CP051680">
    <property type="protein sequence ID" value="QJD86731.1"/>
    <property type="molecule type" value="Genomic_DNA"/>
</dbReference>